<protein>
    <submittedName>
        <fullName evidence="5">Amino acid adenylation protein</fullName>
    </submittedName>
</protein>
<dbReference type="InterPro" id="IPR042099">
    <property type="entry name" value="ANL_N_sf"/>
</dbReference>
<dbReference type="Gene3D" id="1.10.1200.10">
    <property type="entry name" value="ACP-like"/>
    <property type="match status" value="1"/>
</dbReference>
<evidence type="ECO:0000313" key="6">
    <source>
        <dbReference type="Proteomes" id="UP000611554"/>
    </source>
</evidence>
<dbReference type="Pfam" id="PF00668">
    <property type="entry name" value="Condensation"/>
    <property type="match status" value="1"/>
</dbReference>
<dbReference type="InterPro" id="IPR020845">
    <property type="entry name" value="AMP-binding_CS"/>
</dbReference>
<dbReference type="Pfam" id="PF00501">
    <property type="entry name" value="AMP-binding"/>
    <property type="match status" value="1"/>
</dbReference>
<feature type="domain" description="Carrier" evidence="4">
    <location>
        <begin position="542"/>
        <end position="616"/>
    </location>
</feature>
<dbReference type="PANTHER" id="PTHR45527">
    <property type="entry name" value="NONRIBOSOMAL PEPTIDE SYNTHETASE"/>
    <property type="match status" value="1"/>
</dbReference>
<dbReference type="PROSITE" id="PS50075">
    <property type="entry name" value="CARRIER"/>
    <property type="match status" value="1"/>
</dbReference>
<comment type="caution">
    <text evidence="5">The sequence shown here is derived from an EMBL/GenBank/DDBJ whole genome shotgun (WGS) entry which is preliminary data.</text>
</comment>
<accession>A0ABQ2R8M2</accession>
<dbReference type="Proteomes" id="UP000611554">
    <property type="component" value="Unassembled WGS sequence"/>
</dbReference>
<dbReference type="SMART" id="SM00823">
    <property type="entry name" value="PKS_PP"/>
    <property type="match status" value="1"/>
</dbReference>
<dbReference type="Pfam" id="PF00550">
    <property type="entry name" value="PP-binding"/>
    <property type="match status" value="1"/>
</dbReference>
<evidence type="ECO:0000256" key="2">
    <source>
        <dbReference type="ARBA" id="ARBA00022450"/>
    </source>
</evidence>
<sequence length="1062" mass="112342">MKILRGAVLARDDVRRLDQRVDHWARTTPDATALTWRGTSVSYRELVRASDTVAAGLARSGVGRGDVVVVRIPRGPLLVQALLAVLKCGAVYAAVDPDWPEARRAQLVGRTRARWYLTDEPGEGAPGGATALDAAGLLAGVQAGPFTPAGGDFDDPCCVFLTSGSTGEPKAVAASHKAIVRIALDPVLGFGGGTRMPQTAPCPWDAFAMELWCPLAHGGTSMLHDGRHFSPQDVREAVSAGATTLFLTTALFNVVAETDPGAFAGLETLMVGGERATPGCFARCRAEHPDLRLLHVYGPVESCVYTTAYPVTGDDFEDGPGGDVPIGLPVTGTAVYLLDERLRPVPPGGTGEIAVSGDGLSAGYVNDEEATRAAFVHLEPEDGDAVPVRVYLTGDLGRLDGDRGLVFAGRKDRQVKIRGVRVEPAEIEAVIGRVCGAAQVAVVPLPYGEPVKTHLAACVGGNLGEAELAGIRRALRDHLPAAFVPDQLFSVTELPLNANGKTDHAALAGLAARHRAERAARAATADAAGSGAGVGAGGSGAEADSVLVRDVTAMAQELLDVRLGPGDDIFELGGTSIMAIQLAHRLSRHASVKVNAMEVMQAATPRAIAAAVEAAAAARDSSGADARRARRSAKPSAERWLAGLPVPQWRFWYLEMMNPGTDDTRCPFEFRLSGPLDVAALAAALRTVVGRHEALRTRLVRVGARDVRADVVAARHVPDPLTVGAPCEERVAEWKVREFLAGPFDLEADIPIRALVVPVGADEHILAISVHHTAFDGWSAGLLCRDLSDAYRAHAAGRAVPYRAPLRFADTWLDQDLGETERDRADLAAWGRRLVGVPDLPLVAEGELAPLGPVREVWIDVPDALRAAAERAAAPHGGTLQATLLAAWARALRRFTAADDFAVGIPVAGRTTPAAQDVIGCFASAVAVRFTGGHDTDPAADIAAAAEQLGQALRFQFTPMERLLREDAPRDRSRNPFCQAGFVVQNNVPPTLEFDGVACAERRHQRTASSFEVTLELWCGTGLEVRLWYRGDVISSAGAQELAALWRAELETLAAAHAVVAR</sequence>
<dbReference type="InterPro" id="IPR023213">
    <property type="entry name" value="CAT-like_dom_sf"/>
</dbReference>
<keyword evidence="6" id="KW-1185">Reference proteome</keyword>
<proteinExistence type="predicted"/>
<keyword evidence="2" id="KW-0596">Phosphopantetheine</keyword>
<dbReference type="InterPro" id="IPR020806">
    <property type="entry name" value="PKS_PP-bd"/>
</dbReference>
<dbReference type="SUPFAM" id="SSF52777">
    <property type="entry name" value="CoA-dependent acyltransferases"/>
    <property type="match status" value="2"/>
</dbReference>
<evidence type="ECO:0000313" key="5">
    <source>
        <dbReference type="EMBL" id="GGQ19343.1"/>
    </source>
</evidence>
<gene>
    <name evidence="5" type="ORF">GCM10010140_57060</name>
</gene>
<dbReference type="PROSITE" id="PS00455">
    <property type="entry name" value="AMP_BINDING"/>
    <property type="match status" value="1"/>
</dbReference>
<comment type="cofactor">
    <cofactor evidence="1">
        <name>pantetheine 4'-phosphate</name>
        <dbReference type="ChEBI" id="CHEBI:47942"/>
    </cofactor>
</comment>
<dbReference type="Gene3D" id="3.30.559.10">
    <property type="entry name" value="Chloramphenicol acetyltransferase-like domain"/>
    <property type="match status" value="1"/>
</dbReference>
<dbReference type="InterPro" id="IPR045851">
    <property type="entry name" value="AMP-bd_C_sf"/>
</dbReference>
<evidence type="ECO:0000256" key="3">
    <source>
        <dbReference type="ARBA" id="ARBA00022553"/>
    </source>
</evidence>
<dbReference type="Gene3D" id="3.30.300.30">
    <property type="match status" value="1"/>
</dbReference>
<dbReference type="EMBL" id="BMQJ01000016">
    <property type="protein sequence ID" value="GGQ19343.1"/>
    <property type="molecule type" value="Genomic_DNA"/>
</dbReference>
<dbReference type="InterPro" id="IPR001242">
    <property type="entry name" value="Condensation_dom"/>
</dbReference>
<dbReference type="SUPFAM" id="SSF47336">
    <property type="entry name" value="ACP-like"/>
    <property type="match status" value="1"/>
</dbReference>
<reference evidence="6" key="1">
    <citation type="journal article" date="2019" name="Int. J. Syst. Evol. Microbiol.">
        <title>The Global Catalogue of Microorganisms (GCM) 10K type strain sequencing project: providing services to taxonomists for standard genome sequencing and annotation.</title>
        <authorList>
            <consortium name="The Broad Institute Genomics Platform"/>
            <consortium name="The Broad Institute Genome Sequencing Center for Infectious Disease"/>
            <person name="Wu L."/>
            <person name="Ma J."/>
        </authorList>
    </citation>
    <scope>NUCLEOTIDE SEQUENCE [LARGE SCALE GENOMIC DNA]</scope>
    <source>
        <strain evidence="6">JCM 3115</strain>
    </source>
</reference>
<dbReference type="Gene3D" id="3.40.50.12780">
    <property type="entry name" value="N-terminal domain of ligase-like"/>
    <property type="match status" value="1"/>
</dbReference>
<dbReference type="Gene3D" id="3.30.559.30">
    <property type="entry name" value="Nonribosomal peptide synthetase, condensation domain"/>
    <property type="match status" value="1"/>
</dbReference>
<dbReference type="PANTHER" id="PTHR45527:SF1">
    <property type="entry name" value="FATTY ACID SYNTHASE"/>
    <property type="match status" value="1"/>
</dbReference>
<dbReference type="RefSeq" id="WP_189249547.1">
    <property type="nucleotide sequence ID" value="NZ_BMQJ01000016.1"/>
</dbReference>
<dbReference type="SUPFAM" id="SSF56801">
    <property type="entry name" value="Acetyl-CoA synthetase-like"/>
    <property type="match status" value="1"/>
</dbReference>
<evidence type="ECO:0000256" key="1">
    <source>
        <dbReference type="ARBA" id="ARBA00001957"/>
    </source>
</evidence>
<dbReference type="InterPro" id="IPR036736">
    <property type="entry name" value="ACP-like_sf"/>
</dbReference>
<dbReference type="InterPro" id="IPR000873">
    <property type="entry name" value="AMP-dep_synth/lig_dom"/>
</dbReference>
<keyword evidence="3" id="KW-0597">Phosphoprotein</keyword>
<dbReference type="InterPro" id="IPR009081">
    <property type="entry name" value="PP-bd_ACP"/>
</dbReference>
<evidence type="ECO:0000259" key="4">
    <source>
        <dbReference type="PROSITE" id="PS50075"/>
    </source>
</evidence>
<organism evidence="5 6">
    <name type="scientific">Streptosporangium pseudovulgare</name>
    <dbReference type="NCBI Taxonomy" id="35765"/>
    <lineage>
        <taxon>Bacteria</taxon>
        <taxon>Bacillati</taxon>
        <taxon>Actinomycetota</taxon>
        <taxon>Actinomycetes</taxon>
        <taxon>Streptosporangiales</taxon>
        <taxon>Streptosporangiaceae</taxon>
        <taxon>Streptosporangium</taxon>
    </lineage>
</organism>
<name>A0ABQ2R8M2_9ACTN</name>